<dbReference type="GO" id="GO:0015293">
    <property type="term" value="F:symporter activity"/>
    <property type="evidence" value="ECO:0007669"/>
    <property type="project" value="InterPro"/>
</dbReference>
<feature type="transmembrane region" description="Helical" evidence="2">
    <location>
        <begin position="402"/>
        <end position="425"/>
    </location>
</feature>
<gene>
    <name evidence="3" type="ORF">Vbra_15133</name>
</gene>
<feature type="transmembrane region" description="Helical" evidence="2">
    <location>
        <begin position="452"/>
        <end position="474"/>
    </location>
</feature>
<dbReference type="STRING" id="1169540.A0A0G4FDP8"/>
<feature type="transmembrane region" description="Helical" evidence="2">
    <location>
        <begin position="199"/>
        <end position="221"/>
    </location>
</feature>
<keyword evidence="2" id="KW-1133">Transmembrane helix</keyword>
<dbReference type="OrthoDB" id="436625at2759"/>
<name>A0A0G4FDP8_VITBC</name>
<comment type="similarity">
    <text evidence="1">Belongs to the major facilitator superfamily.</text>
</comment>
<proteinExistence type="inferred from homology"/>
<dbReference type="GO" id="GO:0005886">
    <property type="term" value="C:plasma membrane"/>
    <property type="evidence" value="ECO:0007669"/>
    <property type="project" value="TreeGrafter"/>
</dbReference>
<evidence type="ECO:0000313" key="3">
    <source>
        <dbReference type="EMBL" id="CEM11315.1"/>
    </source>
</evidence>
<keyword evidence="4" id="KW-1185">Reference proteome</keyword>
<evidence type="ECO:0000256" key="1">
    <source>
        <dbReference type="ARBA" id="ARBA00008335"/>
    </source>
</evidence>
<dbReference type="Gene3D" id="1.20.1250.20">
    <property type="entry name" value="MFS general substrate transporter like domains"/>
    <property type="match status" value="1"/>
</dbReference>
<dbReference type="InParanoid" id="A0A0G4FDP8"/>
<dbReference type="EMBL" id="CDMY01000413">
    <property type="protein sequence ID" value="CEM11315.1"/>
    <property type="molecule type" value="Genomic_DNA"/>
</dbReference>
<keyword evidence="2" id="KW-0812">Transmembrane</keyword>
<dbReference type="Proteomes" id="UP000041254">
    <property type="component" value="Unassembled WGS sequence"/>
</dbReference>
<evidence type="ECO:0000256" key="2">
    <source>
        <dbReference type="SAM" id="Phobius"/>
    </source>
</evidence>
<dbReference type="Pfam" id="PF13347">
    <property type="entry name" value="MFS_2"/>
    <property type="match status" value="2"/>
</dbReference>
<feature type="transmembrane region" description="Helical" evidence="2">
    <location>
        <begin position="227"/>
        <end position="245"/>
    </location>
</feature>
<evidence type="ECO:0000313" key="4">
    <source>
        <dbReference type="Proteomes" id="UP000041254"/>
    </source>
</evidence>
<dbReference type="SUPFAM" id="SSF103473">
    <property type="entry name" value="MFS general substrate transporter"/>
    <property type="match status" value="1"/>
</dbReference>
<sequence>MGCCGGGYLSFAINFKGEKKAFRWRAVAQEDLNALEEQRSSFQKECHALLGGLSSHEYSVFHSDETQLVFDPPEAFQLRSGEYTIVAEEKMQSVGGGAWKRVQGVLLKRNVDLFPNASPLEGKVPMWKSVSYAAPELAKMSMQRLITVHILVHYEKLGASLALLAFFQAIGRSLDVLTDPLMANITDGAETPYGRRRPFMLVGTFLYGAFLFLLCNPPTAVTGKPEVSYWFGAFYILFFMADTLTHIPFNALGQELTSDPKERRGVFFIVKIFEGLGSLIASVSPVLLGLLMDRCDLSACTNAPDTKLCEARQLLQCQAHTQKGAFLVIGGFFALWHITTMLHCVWAIRENASKRRRQSSLIGIRSAGDAEAGAVAATGAEAPKLTKIETIVRAMGNAPFRVLVLAWILDVTVANMAATMLPFFIQFVTAPEEFCYESNLDLAHWTCSTPCWLGVAVCLFLVAAIVAAPMWLTLAKQIGDYKAWLAFNCVNAITNGLFVFCGKGDMALSAVFCLFNGIPLGASFLTTNLRGLIIDYDEVRTGERTEASFCMFASFVPKVVAVPATALPISMLAASG</sequence>
<dbReference type="VEuPathDB" id="CryptoDB:Vbra_15133"/>
<protein>
    <submittedName>
        <fullName evidence="3">Uncharacterized protein</fullName>
    </submittedName>
</protein>
<dbReference type="PANTHER" id="PTHR11328">
    <property type="entry name" value="MAJOR FACILITATOR SUPERFAMILY DOMAIN-CONTAINING PROTEIN"/>
    <property type="match status" value="1"/>
</dbReference>
<feature type="transmembrane region" description="Helical" evidence="2">
    <location>
        <begin position="266"/>
        <end position="288"/>
    </location>
</feature>
<accession>A0A0G4FDP8</accession>
<dbReference type="OMA" id="MITITMR"/>
<dbReference type="PANTHER" id="PTHR11328:SF24">
    <property type="entry name" value="MAJOR FACILITATOR SUPERFAMILY (MFS) PROFILE DOMAIN-CONTAINING PROTEIN"/>
    <property type="match status" value="1"/>
</dbReference>
<keyword evidence="2" id="KW-0472">Membrane</keyword>
<feature type="transmembrane region" description="Helical" evidence="2">
    <location>
        <begin position="506"/>
        <end position="525"/>
    </location>
</feature>
<organism evidence="3 4">
    <name type="scientific">Vitrella brassicaformis (strain CCMP3155)</name>
    <dbReference type="NCBI Taxonomy" id="1169540"/>
    <lineage>
        <taxon>Eukaryota</taxon>
        <taxon>Sar</taxon>
        <taxon>Alveolata</taxon>
        <taxon>Colpodellida</taxon>
        <taxon>Vitrellaceae</taxon>
        <taxon>Vitrella</taxon>
    </lineage>
</organism>
<dbReference type="AlphaFoldDB" id="A0A0G4FDP8"/>
<feature type="transmembrane region" description="Helical" evidence="2">
    <location>
        <begin position="324"/>
        <end position="348"/>
    </location>
</feature>
<reference evidence="3 4" key="1">
    <citation type="submission" date="2014-11" db="EMBL/GenBank/DDBJ databases">
        <authorList>
            <person name="Zhu J."/>
            <person name="Qi W."/>
            <person name="Song R."/>
        </authorList>
    </citation>
    <scope>NUCLEOTIDE SEQUENCE [LARGE SCALE GENOMIC DNA]</scope>
</reference>
<dbReference type="InterPro" id="IPR036259">
    <property type="entry name" value="MFS_trans_sf"/>
</dbReference>
<dbReference type="InterPro" id="IPR039672">
    <property type="entry name" value="MFS_2"/>
</dbReference>
<feature type="transmembrane region" description="Helical" evidence="2">
    <location>
        <begin position="481"/>
        <end position="500"/>
    </location>
</feature>
<dbReference type="GO" id="GO:0008643">
    <property type="term" value="P:carbohydrate transport"/>
    <property type="evidence" value="ECO:0007669"/>
    <property type="project" value="InterPro"/>
</dbReference>
<dbReference type="PhylomeDB" id="A0A0G4FDP8"/>